<dbReference type="OrthoDB" id="10249250at2759"/>
<dbReference type="AlphaFoldDB" id="A0A0D7BMV4"/>
<evidence type="ECO:0000256" key="1">
    <source>
        <dbReference type="ARBA" id="ARBA00022723"/>
    </source>
</evidence>
<dbReference type="GO" id="GO:0046872">
    <property type="term" value="F:metal ion binding"/>
    <property type="evidence" value="ECO:0007669"/>
    <property type="project" value="UniProtKB-KW"/>
</dbReference>
<feature type="binding site" evidence="3">
    <location>
        <position position="131"/>
    </location>
    <ligand>
        <name>Zn(2+)</name>
        <dbReference type="ChEBI" id="CHEBI:29105"/>
    </ligand>
</feature>
<dbReference type="InterPro" id="IPR002124">
    <property type="entry name" value="Cyt_c_oxidase_su5b"/>
</dbReference>
<dbReference type="GO" id="GO:0045277">
    <property type="term" value="C:respiratory chain complex IV"/>
    <property type="evidence" value="ECO:0007669"/>
    <property type="project" value="InterPro"/>
</dbReference>
<reference evidence="4 5" key="1">
    <citation type="journal article" date="2015" name="Fungal Genet. Biol.">
        <title>Evolution of novel wood decay mechanisms in Agaricales revealed by the genome sequences of Fistulina hepatica and Cylindrobasidium torrendii.</title>
        <authorList>
            <person name="Floudas D."/>
            <person name="Held B.W."/>
            <person name="Riley R."/>
            <person name="Nagy L.G."/>
            <person name="Koehler G."/>
            <person name="Ransdell A.S."/>
            <person name="Younus H."/>
            <person name="Chow J."/>
            <person name="Chiniquy J."/>
            <person name="Lipzen A."/>
            <person name="Tritt A."/>
            <person name="Sun H."/>
            <person name="Haridas S."/>
            <person name="LaButti K."/>
            <person name="Ohm R.A."/>
            <person name="Kues U."/>
            <person name="Blanchette R.A."/>
            <person name="Grigoriev I.V."/>
            <person name="Minto R.E."/>
            <person name="Hibbett D.S."/>
        </authorList>
    </citation>
    <scope>NUCLEOTIDE SEQUENCE [LARGE SCALE GENOMIC DNA]</scope>
    <source>
        <strain evidence="4 5">FP15055 ss-10</strain>
    </source>
</reference>
<dbReference type="Gene3D" id="2.60.11.10">
    <property type="entry name" value="Cytochrome c oxidase, subunit Vb"/>
    <property type="match status" value="1"/>
</dbReference>
<dbReference type="EMBL" id="KN880453">
    <property type="protein sequence ID" value="KIY71499.1"/>
    <property type="molecule type" value="Genomic_DNA"/>
</dbReference>
<keyword evidence="1 3" id="KW-0479">Metal-binding</keyword>
<accession>A0A0D7BMV4</accession>
<dbReference type="SUPFAM" id="SSF57802">
    <property type="entry name" value="Rubredoxin-like"/>
    <property type="match status" value="1"/>
</dbReference>
<feature type="binding site" evidence="3">
    <location>
        <position position="116"/>
    </location>
    <ligand>
        <name>Zn(2+)</name>
        <dbReference type="ChEBI" id="CHEBI:29105"/>
    </ligand>
</feature>
<sequence length="152" mass="16218">MFSVVSRPAARAVLKAARPAAAARAFTASALVKSDHGPKPPTLLGPGIKAGEVPSAYDQTTGLERLQLLGEIEGINVFDQEPLDSSRVGTKADPIVITSLSDNRIVGCTGSPADSHDVEWFVVNHNKQRRCHECGSVYVVENLNADSEHAHH</sequence>
<organism evidence="4 5">
    <name type="scientific">Cylindrobasidium torrendii FP15055 ss-10</name>
    <dbReference type="NCBI Taxonomy" id="1314674"/>
    <lineage>
        <taxon>Eukaryota</taxon>
        <taxon>Fungi</taxon>
        <taxon>Dikarya</taxon>
        <taxon>Basidiomycota</taxon>
        <taxon>Agaricomycotina</taxon>
        <taxon>Agaricomycetes</taxon>
        <taxon>Agaricomycetidae</taxon>
        <taxon>Agaricales</taxon>
        <taxon>Marasmiineae</taxon>
        <taxon>Physalacriaceae</taxon>
        <taxon>Cylindrobasidium</taxon>
    </lineage>
</organism>
<feature type="binding site" evidence="3">
    <location>
        <position position="134"/>
    </location>
    <ligand>
        <name>Zn(2+)</name>
        <dbReference type="ChEBI" id="CHEBI:29105"/>
    </ligand>
</feature>
<proteinExistence type="predicted"/>
<evidence type="ECO:0000256" key="2">
    <source>
        <dbReference type="ARBA" id="ARBA00022833"/>
    </source>
</evidence>
<name>A0A0D7BMV4_9AGAR</name>
<dbReference type="GO" id="GO:0005740">
    <property type="term" value="C:mitochondrial envelope"/>
    <property type="evidence" value="ECO:0007669"/>
    <property type="project" value="InterPro"/>
</dbReference>
<gene>
    <name evidence="4" type="ORF">CYLTODRAFT_450675</name>
</gene>
<evidence type="ECO:0000256" key="3">
    <source>
        <dbReference type="PIRSR" id="PIRSR602124-2"/>
    </source>
</evidence>
<protein>
    <submittedName>
        <fullName evidence="4">COX5B-domain-containing protein</fullName>
    </submittedName>
</protein>
<dbReference type="STRING" id="1314674.A0A0D7BMV4"/>
<feature type="binding site" evidence="3">
    <location>
        <position position="108"/>
    </location>
    <ligand>
        <name>Zn(2+)</name>
        <dbReference type="ChEBI" id="CHEBI:29105"/>
    </ligand>
</feature>
<dbReference type="CDD" id="cd00924">
    <property type="entry name" value="Cyt_c_Oxidase_Vb"/>
    <property type="match status" value="1"/>
</dbReference>
<dbReference type="GO" id="GO:0006123">
    <property type="term" value="P:mitochondrial electron transport, cytochrome c to oxygen"/>
    <property type="evidence" value="ECO:0007669"/>
    <property type="project" value="InterPro"/>
</dbReference>
<dbReference type="PROSITE" id="PS51359">
    <property type="entry name" value="COX5B_2"/>
    <property type="match status" value="1"/>
</dbReference>
<dbReference type="PANTHER" id="PTHR10122">
    <property type="entry name" value="CYTOCHROME C OXIDASE SUBUNIT 5B, MITOCHONDRIAL"/>
    <property type="match status" value="1"/>
</dbReference>
<keyword evidence="2 3" id="KW-0862">Zinc</keyword>
<dbReference type="PANTHER" id="PTHR10122:SF0">
    <property type="entry name" value="CYTOCHROME C OXIDASE SUBUNIT 5B, ISOFORM A-RELATED"/>
    <property type="match status" value="1"/>
</dbReference>
<dbReference type="Pfam" id="PF01215">
    <property type="entry name" value="COX5B"/>
    <property type="match status" value="1"/>
</dbReference>
<keyword evidence="5" id="KW-1185">Reference proteome</keyword>
<evidence type="ECO:0000313" key="5">
    <source>
        <dbReference type="Proteomes" id="UP000054007"/>
    </source>
</evidence>
<dbReference type="InterPro" id="IPR036972">
    <property type="entry name" value="Cyt_c_oxidase_su5b_sf"/>
</dbReference>
<evidence type="ECO:0000313" key="4">
    <source>
        <dbReference type="EMBL" id="KIY71499.1"/>
    </source>
</evidence>
<dbReference type="Proteomes" id="UP000054007">
    <property type="component" value="Unassembled WGS sequence"/>
</dbReference>